<evidence type="ECO:0000313" key="3">
    <source>
        <dbReference type="Proteomes" id="UP000252415"/>
    </source>
</evidence>
<dbReference type="RefSeq" id="WP_114383612.1">
    <property type="nucleotide sequence ID" value="NZ_QPJD01000021.1"/>
</dbReference>
<comment type="caution">
    <text evidence="2">The sequence shown here is derived from an EMBL/GenBank/DDBJ whole genome shotgun (WGS) entry which is preliminary data.</text>
</comment>
<dbReference type="OrthoDB" id="2664752at2"/>
<name>A0A368VK49_9BACL</name>
<keyword evidence="3" id="KW-1185">Reference proteome</keyword>
<proteinExistence type="predicted"/>
<keyword evidence="1" id="KW-0472">Membrane</keyword>
<keyword evidence="1" id="KW-0812">Transmembrane</keyword>
<organism evidence="2 3">
    <name type="scientific">Paenibacillus prosopidis</name>
    <dbReference type="NCBI Taxonomy" id="630520"/>
    <lineage>
        <taxon>Bacteria</taxon>
        <taxon>Bacillati</taxon>
        <taxon>Bacillota</taxon>
        <taxon>Bacilli</taxon>
        <taxon>Bacillales</taxon>
        <taxon>Paenibacillaceae</taxon>
        <taxon>Paenibacillus</taxon>
    </lineage>
</organism>
<sequence>MTLGKIIRSLTIGLIFGILAIGLLPFLVIFNFAEMLNIVELETSPLYMLLGRLIGKTPLKRKKNQPQQNKDLDQ</sequence>
<gene>
    <name evidence="2" type="ORF">DFP97_12153</name>
</gene>
<evidence type="ECO:0000256" key="1">
    <source>
        <dbReference type="SAM" id="Phobius"/>
    </source>
</evidence>
<evidence type="ECO:0000313" key="2">
    <source>
        <dbReference type="EMBL" id="RCW41773.1"/>
    </source>
</evidence>
<feature type="transmembrane region" description="Helical" evidence="1">
    <location>
        <begin position="12"/>
        <end position="32"/>
    </location>
</feature>
<protein>
    <submittedName>
        <fullName evidence="2">Uncharacterized protein</fullName>
    </submittedName>
</protein>
<accession>A0A368VK49</accession>
<reference evidence="2 3" key="1">
    <citation type="submission" date="2018-07" db="EMBL/GenBank/DDBJ databases">
        <title>Genomic Encyclopedia of Type Strains, Phase III (KMG-III): the genomes of soil and plant-associated and newly described type strains.</title>
        <authorList>
            <person name="Whitman W."/>
        </authorList>
    </citation>
    <scope>NUCLEOTIDE SEQUENCE [LARGE SCALE GENOMIC DNA]</scope>
    <source>
        <strain evidence="2 3">CECT 7506</strain>
    </source>
</reference>
<keyword evidence="1" id="KW-1133">Transmembrane helix</keyword>
<dbReference type="EMBL" id="QPJD01000021">
    <property type="protein sequence ID" value="RCW41773.1"/>
    <property type="molecule type" value="Genomic_DNA"/>
</dbReference>
<dbReference type="AlphaFoldDB" id="A0A368VK49"/>
<dbReference type="Proteomes" id="UP000252415">
    <property type="component" value="Unassembled WGS sequence"/>
</dbReference>